<dbReference type="Gene3D" id="3.80.30.30">
    <property type="match status" value="1"/>
</dbReference>
<proteinExistence type="predicted"/>
<gene>
    <name evidence="6" type="ORF">A3843_17870</name>
</gene>
<dbReference type="SFLD" id="SFLDG01084">
    <property type="entry name" value="Uncharacterised_Radical_SAM_Su"/>
    <property type="match status" value="1"/>
</dbReference>
<reference evidence="6 7" key="1">
    <citation type="submission" date="2016-03" db="EMBL/GenBank/DDBJ databases">
        <title>Genome sequence of Nesiotobacter sp. nov., a moderately halophilic alphaproteobacterium isolated from the Yellow Sea, China.</title>
        <authorList>
            <person name="Zhang G."/>
            <person name="Zhang R."/>
        </authorList>
    </citation>
    <scope>NUCLEOTIDE SEQUENCE [LARGE SCALE GENOMIC DNA]</scope>
    <source>
        <strain evidence="6 7">WB1-6</strain>
    </source>
</reference>
<dbReference type="PANTHER" id="PTHR43432:SF3">
    <property type="entry name" value="SLR0285 PROTEIN"/>
    <property type="match status" value="1"/>
</dbReference>
<dbReference type="SUPFAM" id="SSF102114">
    <property type="entry name" value="Radical SAM enzymes"/>
    <property type="match status" value="1"/>
</dbReference>
<dbReference type="Pfam" id="PF04055">
    <property type="entry name" value="Radical_SAM"/>
    <property type="match status" value="1"/>
</dbReference>
<dbReference type="SMART" id="SM00729">
    <property type="entry name" value="Elp3"/>
    <property type="match status" value="1"/>
</dbReference>
<dbReference type="InterPro" id="IPR040086">
    <property type="entry name" value="MJ0683-like"/>
</dbReference>
<feature type="domain" description="Radical SAM core" evidence="5">
    <location>
        <begin position="55"/>
        <end position="292"/>
    </location>
</feature>
<keyword evidence="3" id="KW-0411">Iron-sulfur</keyword>
<evidence type="ECO:0000256" key="1">
    <source>
        <dbReference type="ARBA" id="ARBA00022723"/>
    </source>
</evidence>
<dbReference type="PROSITE" id="PS51918">
    <property type="entry name" value="RADICAL_SAM"/>
    <property type="match status" value="1"/>
</dbReference>
<dbReference type="STRING" id="197461.A3843_17870"/>
<keyword evidence="7" id="KW-1185">Reference proteome</keyword>
<dbReference type="InterPro" id="IPR007197">
    <property type="entry name" value="rSAM"/>
</dbReference>
<comment type="caution">
    <text evidence="6">The sequence shown here is derived from an EMBL/GenBank/DDBJ whole genome shotgun (WGS) entry which is preliminary data.</text>
</comment>
<evidence type="ECO:0000256" key="4">
    <source>
        <dbReference type="SAM" id="MobiDB-lite"/>
    </source>
</evidence>
<dbReference type="EMBL" id="LVVZ01000041">
    <property type="protein sequence ID" value="OKL42717.1"/>
    <property type="molecule type" value="Genomic_DNA"/>
</dbReference>
<dbReference type="GO" id="GO:0051536">
    <property type="term" value="F:iron-sulfur cluster binding"/>
    <property type="evidence" value="ECO:0007669"/>
    <property type="project" value="UniProtKB-KW"/>
</dbReference>
<dbReference type="AlphaFoldDB" id="A0A1U7JDC3"/>
<dbReference type="Proteomes" id="UP000185783">
    <property type="component" value="Unassembled WGS sequence"/>
</dbReference>
<evidence type="ECO:0000256" key="2">
    <source>
        <dbReference type="ARBA" id="ARBA00023004"/>
    </source>
</evidence>
<dbReference type="InterPro" id="IPR006638">
    <property type="entry name" value="Elp3/MiaA/NifB-like_rSAM"/>
</dbReference>
<evidence type="ECO:0000256" key="3">
    <source>
        <dbReference type="ARBA" id="ARBA00023014"/>
    </source>
</evidence>
<dbReference type="GO" id="GO:0046872">
    <property type="term" value="F:metal ion binding"/>
    <property type="evidence" value="ECO:0007669"/>
    <property type="project" value="UniProtKB-KW"/>
</dbReference>
<dbReference type="CDD" id="cd01335">
    <property type="entry name" value="Radical_SAM"/>
    <property type="match status" value="1"/>
</dbReference>
<protein>
    <submittedName>
        <fullName evidence="6">Radical SAM protein</fullName>
    </submittedName>
</protein>
<dbReference type="SFLD" id="SFLDS00029">
    <property type="entry name" value="Radical_SAM"/>
    <property type="match status" value="1"/>
</dbReference>
<dbReference type="PANTHER" id="PTHR43432">
    <property type="entry name" value="SLR0285 PROTEIN"/>
    <property type="match status" value="1"/>
</dbReference>
<evidence type="ECO:0000313" key="6">
    <source>
        <dbReference type="EMBL" id="OKL42717.1"/>
    </source>
</evidence>
<dbReference type="NCBIfam" id="NF033668">
    <property type="entry name" value="rSAM_PA0069"/>
    <property type="match status" value="1"/>
</dbReference>
<name>A0A1U7JDC3_9HYPH</name>
<evidence type="ECO:0000313" key="7">
    <source>
        <dbReference type="Proteomes" id="UP000185783"/>
    </source>
</evidence>
<accession>A0A1U7JDC3</accession>
<sequence>MVSGRGAASNPEARFEREQRQLEDDGWGLLEELPPLTTQCQNEVSRSIITRNTSPDLPFDRSINPYRGCEHGCTYCFARPSHAYMGLSPGLDFETRLYAKGNAAEVLERDLSKPSYKPKPIAMGTNTDPYQPIERTHQLMRQILEVLERCGHPVSIITKSALILRDKDILARMAARNLVSVRLSVTTEDRHLARSMEPRASTPANRFKAIEALAAAGVPTGVMVAPVIPGLTDHELEGILTHAKDAGASAATYILLRMPREVSELFKDWLLREAPGRYRHVLSLMRSMRGGKDYDPQWNRRFRGDGPYADQLSRRFQLACRRLELSTRGGKLSTEHFVPPQKGGVQLSLF</sequence>
<keyword evidence="1" id="KW-0479">Metal-binding</keyword>
<keyword evidence="2" id="KW-0408">Iron</keyword>
<dbReference type="InterPro" id="IPR058240">
    <property type="entry name" value="rSAM_sf"/>
</dbReference>
<feature type="region of interest" description="Disordered" evidence="4">
    <location>
        <begin position="1"/>
        <end position="21"/>
    </location>
</feature>
<evidence type="ECO:0000259" key="5">
    <source>
        <dbReference type="PROSITE" id="PS51918"/>
    </source>
</evidence>
<dbReference type="GO" id="GO:0003824">
    <property type="term" value="F:catalytic activity"/>
    <property type="evidence" value="ECO:0007669"/>
    <property type="project" value="InterPro"/>
</dbReference>
<organism evidence="6 7">
    <name type="scientific">Pseudovibrio exalbescens</name>
    <dbReference type="NCBI Taxonomy" id="197461"/>
    <lineage>
        <taxon>Bacteria</taxon>
        <taxon>Pseudomonadati</taxon>
        <taxon>Pseudomonadota</taxon>
        <taxon>Alphaproteobacteria</taxon>
        <taxon>Hyphomicrobiales</taxon>
        <taxon>Stappiaceae</taxon>
        <taxon>Pseudovibrio</taxon>
    </lineage>
</organism>